<feature type="domain" description="Heterokaryon incompatibility" evidence="1">
    <location>
        <begin position="1"/>
        <end position="157"/>
    </location>
</feature>
<feature type="non-terminal residue" evidence="2">
    <location>
        <position position="559"/>
    </location>
</feature>
<dbReference type="InterPro" id="IPR010730">
    <property type="entry name" value="HET"/>
</dbReference>
<dbReference type="OrthoDB" id="5386682at2759"/>
<evidence type="ECO:0000313" key="3">
    <source>
        <dbReference type="Proteomes" id="UP000193144"/>
    </source>
</evidence>
<gene>
    <name evidence="2" type="ORF">BCR34DRAFT_458331</name>
</gene>
<sequence length="559" mass="63960">YCWGTSGQSKSVWCGNLKLNVTPNLKNGLRRLYKYSSSSRTEWFWIDQICINQEDKSERTQQVRLMRAIYQQAKNTVIWLGTADGTAEKALQLVSNIYRISLLDSAKPATPNNDSFAGNVSFSTVDSRLPPPDDERWVALAQLLARPWFERCWIIQEVVVSKDDPVMLYGDHEHLWLHFQKAILYLLEYQTNYQIDRMKFIHGISNLSFTQDLWELPALLHFTRPFQATDSKDKVFALLGLAGETVSPDEWPMELAPDYGRSLRDVYMDVTKYSIKRFQDLTILSQISENADGHSSEEYRIFPSWVPLWNLPQRVKALSAYNVIPNSKGWKKLVEKFNQASQELPVSIHSYTPSHILRLEGLRVSNVQLCLPAVSAGQSQSAKLSSSHSHPNALKQIPELYELCLKNLRHSNSQTLARTFFLVTTAGLTPENEDAHEEPLTHFNAFLQRMRSNTSETVDVQPHFRQNKPDPTRYTLALAPLLHRRLFITSSGHLGLGPANMMSGDTIVVLFGGRMLYVLRSFQDDQWKFIGECYVEGLMHGEALDDDKVKKETEQFDLV</sequence>
<organism evidence="2 3">
    <name type="scientific">Clohesyomyces aquaticus</name>
    <dbReference type="NCBI Taxonomy" id="1231657"/>
    <lineage>
        <taxon>Eukaryota</taxon>
        <taxon>Fungi</taxon>
        <taxon>Dikarya</taxon>
        <taxon>Ascomycota</taxon>
        <taxon>Pezizomycotina</taxon>
        <taxon>Dothideomycetes</taxon>
        <taxon>Pleosporomycetidae</taxon>
        <taxon>Pleosporales</taxon>
        <taxon>Lindgomycetaceae</taxon>
        <taxon>Clohesyomyces</taxon>
    </lineage>
</organism>
<reference evidence="2 3" key="1">
    <citation type="submission" date="2016-07" db="EMBL/GenBank/DDBJ databases">
        <title>Pervasive Adenine N6-methylation of Active Genes in Fungi.</title>
        <authorList>
            <consortium name="DOE Joint Genome Institute"/>
            <person name="Mondo S.J."/>
            <person name="Dannebaum R.O."/>
            <person name="Kuo R.C."/>
            <person name="Labutti K."/>
            <person name="Haridas S."/>
            <person name="Kuo A."/>
            <person name="Salamov A."/>
            <person name="Ahrendt S.R."/>
            <person name="Lipzen A."/>
            <person name="Sullivan W."/>
            <person name="Andreopoulos W.B."/>
            <person name="Clum A."/>
            <person name="Lindquist E."/>
            <person name="Daum C."/>
            <person name="Ramamoorthy G.K."/>
            <person name="Gryganskyi A."/>
            <person name="Culley D."/>
            <person name="Magnuson J.K."/>
            <person name="James T.Y."/>
            <person name="O'Malley M.A."/>
            <person name="Stajich J.E."/>
            <person name="Spatafora J.W."/>
            <person name="Visel A."/>
            <person name="Grigoriev I.V."/>
        </authorList>
    </citation>
    <scope>NUCLEOTIDE SEQUENCE [LARGE SCALE GENOMIC DNA]</scope>
    <source>
        <strain evidence="2 3">CBS 115471</strain>
    </source>
</reference>
<dbReference type="AlphaFoldDB" id="A0A1Y1ZGC9"/>
<proteinExistence type="predicted"/>
<dbReference type="PANTHER" id="PTHR24148">
    <property type="entry name" value="ANKYRIN REPEAT DOMAIN-CONTAINING PROTEIN 39 HOMOLOG-RELATED"/>
    <property type="match status" value="1"/>
</dbReference>
<dbReference type="EMBL" id="MCFA01000088">
    <property type="protein sequence ID" value="ORY09321.1"/>
    <property type="molecule type" value="Genomic_DNA"/>
</dbReference>
<keyword evidence="3" id="KW-1185">Reference proteome</keyword>
<dbReference type="Pfam" id="PF26639">
    <property type="entry name" value="Het-6_barrel"/>
    <property type="match status" value="1"/>
</dbReference>
<dbReference type="InterPro" id="IPR052895">
    <property type="entry name" value="HetReg/Transcr_Mod"/>
</dbReference>
<dbReference type="Proteomes" id="UP000193144">
    <property type="component" value="Unassembled WGS sequence"/>
</dbReference>
<feature type="non-terminal residue" evidence="2">
    <location>
        <position position="1"/>
    </location>
</feature>
<dbReference type="STRING" id="1231657.A0A1Y1ZGC9"/>
<name>A0A1Y1ZGC9_9PLEO</name>
<accession>A0A1Y1ZGC9</accession>
<evidence type="ECO:0000259" key="1">
    <source>
        <dbReference type="Pfam" id="PF06985"/>
    </source>
</evidence>
<comment type="caution">
    <text evidence="2">The sequence shown here is derived from an EMBL/GenBank/DDBJ whole genome shotgun (WGS) entry which is preliminary data.</text>
</comment>
<protein>
    <submittedName>
        <fullName evidence="2">Heterokaryon incompatibility protein-domain-containing protein</fullName>
    </submittedName>
</protein>
<evidence type="ECO:0000313" key="2">
    <source>
        <dbReference type="EMBL" id="ORY09321.1"/>
    </source>
</evidence>
<dbReference type="PANTHER" id="PTHR24148:SF73">
    <property type="entry name" value="HET DOMAIN PROTEIN (AFU_ORTHOLOGUE AFUA_8G01020)"/>
    <property type="match status" value="1"/>
</dbReference>
<dbReference type="Pfam" id="PF06985">
    <property type="entry name" value="HET"/>
    <property type="match status" value="1"/>
</dbReference>